<dbReference type="Gene3D" id="1.10.630.10">
    <property type="entry name" value="Cytochrome P450"/>
    <property type="match status" value="1"/>
</dbReference>
<dbReference type="GO" id="GO:0005506">
    <property type="term" value="F:iron ion binding"/>
    <property type="evidence" value="ECO:0007669"/>
    <property type="project" value="InterPro"/>
</dbReference>
<dbReference type="PANTHER" id="PTHR46696">
    <property type="entry name" value="P450, PUTATIVE (EUROFUNG)-RELATED"/>
    <property type="match status" value="1"/>
</dbReference>
<dbReference type="GO" id="GO:0004497">
    <property type="term" value="F:monooxygenase activity"/>
    <property type="evidence" value="ECO:0007669"/>
    <property type="project" value="UniProtKB-KW"/>
</dbReference>
<dbReference type="InterPro" id="IPR036396">
    <property type="entry name" value="Cyt_P450_sf"/>
</dbReference>
<comment type="similarity">
    <text evidence="1 7">Belongs to the cytochrome P450 family.</text>
</comment>
<dbReference type="InterPro" id="IPR002397">
    <property type="entry name" value="Cyt_P450_B"/>
</dbReference>
<evidence type="ECO:0000256" key="7">
    <source>
        <dbReference type="RuleBase" id="RU000461"/>
    </source>
</evidence>
<dbReference type="InterPro" id="IPR017972">
    <property type="entry name" value="Cyt_P450_CS"/>
</dbReference>
<evidence type="ECO:0000313" key="9">
    <source>
        <dbReference type="Proteomes" id="UP000256269"/>
    </source>
</evidence>
<evidence type="ECO:0000256" key="5">
    <source>
        <dbReference type="ARBA" id="ARBA00023004"/>
    </source>
</evidence>
<dbReference type="SUPFAM" id="SSF48264">
    <property type="entry name" value="Cytochrome P450"/>
    <property type="match status" value="1"/>
</dbReference>
<dbReference type="PRINTS" id="PR00359">
    <property type="entry name" value="BP450"/>
</dbReference>
<keyword evidence="4 7" id="KW-0560">Oxidoreductase</keyword>
<name>A0A3E0H0R8_9PSEU</name>
<reference evidence="8 9" key="1">
    <citation type="submission" date="2018-08" db="EMBL/GenBank/DDBJ databases">
        <title>Genomic Encyclopedia of Archaeal and Bacterial Type Strains, Phase II (KMG-II): from individual species to whole genera.</title>
        <authorList>
            <person name="Goeker M."/>
        </authorList>
    </citation>
    <scope>NUCLEOTIDE SEQUENCE [LARGE SCALE GENOMIC DNA]</scope>
    <source>
        <strain evidence="8 9">DSM 45791</strain>
    </source>
</reference>
<protein>
    <submittedName>
        <fullName evidence="8">Cytochrome P450</fullName>
    </submittedName>
</protein>
<gene>
    <name evidence="8" type="ORF">BCF44_116114</name>
</gene>
<accession>A0A3E0H0R8</accession>
<dbReference type="AlphaFoldDB" id="A0A3E0H0R8"/>
<dbReference type="GO" id="GO:0020037">
    <property type="term" value="F:heme binding"/>
    <property type="evidence" value="ECO:0007669"/>
    <property type="project" value="InterPro"/>
</dbReference>
<dbReference type="InterPro" id="IPR001128">
    <property type="entry name" value="Cyt_P450"/>
</dbReference>
<keyword evidence="9" id="KW-1185">Reference proteome</keyword>
<evidence type="ECO:0000313" key="8">
    <source>
        <dbReference type="EMBL" id="REH36245.1"/>
    </source>
</evidence>
<keyword evidence="2 7" id="KW-0349">Heme</keyword>
<dbReference type="Pfam" id="PF00067">
    <property type="entry name" value="p450"/>
    <property type="match status" value="2"/>
</dbReference>
<evidence type="ECO:0000256" key="4">
    <source>
        <dbReference type="ARBA" id="ARBA00023002"/>
    </source>
</evidence>
<evidence type="ECO:0000256" key="6">
    <source>
        <dbReference type="ARBA" id="ARBA00023033"/>
    </source>
</evidence>
<dbReference type="RefSeq" id="WP_211353419.1">
    <property type="nucleotide sequence ID" value="NZ_CP144375.1"/>
</dbReference>
<organism evidence="8 9">
    <name type="scientific">Kutzneria buriramensis</name>
    <dbReference type="NCBI Taxonomy" id="1045776"/>
    <lineage>
        <taxon>Bacteria</taxon>
        <taxon>Bacillati</taxon>
        <taxon>Actinomycetota</taxon>
        <taxon>Actinomycetes</taxon>
        <taxon>Pseudonocardiales</taxon>
        <taxon>Pseudonocardiaceae</taxon>
        <taxon>Kutzneria</taxon>
    </lineage>
</organism>
<dbReference type="PRINTS" id="PR00385">
    <property type="entry name" value="P450"/>
</dbReference>
<dbReference type="PROSITE" id="PS00086">
    <property type="entry name" value="CYTOCHROME_P450"/>
    <property type="match status" value="1"/>
</dbReference>
<dbReference type="GO" id="GO:0016705">
    <property type="term" value="F:oxidoreductase activity, acting on paired donors, with incorporation or reduction of molecular oxygen"/>
    <property type="evidence" value="ECO:0007669"/>
    <property type="project" value="InterPro"/>
</dbReference>
<evidence type="ECO:0000256" key="1">
    <source>
        <dbReference type="ARBA" id="ARBA00010617"/>
    </source>
</evidence>
<dbReference type="EMBL" id="QUNO01000016">
    <property type="protein sequence ID" value="REH36245.1"/>
    <property type="molecule type" value="Genomic_DNA"/>
</dbReference>
<proteinExistence type="inferred from homology"/>
<dbReference type="FunFam" id="1.10.630.10:FF:000018">
    <property type="entry name" value="Cytochrome P450 monooxygenase"/>
    <property type="match status" value="1"/>
</dbReference>
<evidence type="ECO:0000256" key="3">
    <source>
        <dbReference type="ARBA" id="ARBA00022723"/>
    </source>
</evidence>
<dbReference type="CDD" id="cd11031">
    <property type="entry name" value="Cyp158A-like"/>
    <property type="match status" value="1"/>
</dbReference>
<comment type="caution">
    <text evidence="8">The sequence shown here is derived from an EMBL/GenBank/DDBJ whole genome shotgun (WGS) entry which is preliminary data.</text>
</comment>
<evidence type="ECO:0000256" key="2">
    <source>
        <dbReference type="ARBA" id="ARBA00022617"/>
    </source>
</evidence>
<dbReference type="PANTHER" id="PTHR46696:SF1">
    <property type="entry name" value="CYTOCHROME P450 YJIB-RELATED"/>
    <property type="match status" value="1"/>
</dbReference>
<keyword evidence="6 7" id="KW-0503">Monooxygenase</keyword>
<dbReference type="Proteomes" id="UP000256269">
    <property type="component" value="Unassembled WGS sequence"/>
</dbReference>
<keyword evidence="3 7" id="KW-0479">Metal-binding</keyword>
<sequence length="399" mass="43768">MATGEITACPYPFPEAPALELAPEYGEFRRAAGLPTLEMPYGGRAWLATRLEDVKLVLADPRFSRAAALNKDIPRNMPMLETTPNILAMDPPNHSRVRRVVAKAFTARNIELLRPRVEAMIDGLLDRMTDGKDTADLVDELALPMAVTAISEILGVPEDERDEFHDWSMVASAVKGPTMEEIVAANDALWAFFRRLVAERAERPSDDLISILLAAHDTEGRLSEDEMVSLGVTILSAGHETTANQLSGHVFTLMNQRELWQRLVDRPGDVPQAVEELLRATPLGVVTFARIAKEDVEVGGTLVRAGDSVVTQIAAANFDENVFDRADELDFDREANPHIAFGHGAHHCLGAPLARLELRTAMTALVRRLPSLRLAVPAEEVAFKKGGLLRGPDSLPVTW</sequence>
<keyword evidence="5 7" id="KW-0408">Iron</keyword>